<evidence type="ECO:0000313" key="1">
    <source>
        <dbReference type="EMBL" id="MDR6785379.1"/>
    </source>
</evidence>
<dbReference type="Proteomes" id="UP001246858">
    <property type="component" value="Unassembled WGS sequence"/>
</dbReference>
<gene>
    <name evidence="1" type="ORF">J2X78_003964</name>
</gene>
<comment type="caution">
    <text evidence="1">The sequence shown here is derived from an EMBL/GenBank/DDBJ whole genome shotgun (WGS) entry which is preliminary data.</text>
</comment>
<dbReference type="EMBL" id="JAVDTF010000004">
    <property type="protein sequence ID" value="MDR6785379.1"/>
    <property type="molecule type" value="Genomic_DNA"/>
</dbReference>
<accession>A0ACC6L198</accession>
<organism evidence="1 2">
    <name type="scientific">Pedobacter africanus</name>
    <dbReference type="NCBI Taxonomy" id="151894"/>
    <lineage>
        <taxon>Bacteria</taxon>
        <taxon>Pseudomonadati</taxon>
        <taxon>Bacteroidota</taxon>
        <taxon>Sphingobacteriia</taxon>
        <taxon>Sphingobacteriales</taxon>
        <taxon>Sphingobacteriaceae</taxon>
        <taxon>Pedobacter</taxon>
    </lineage>
</organism>
<evidence type="ECO:0000313" key="2">
    <source>
        <dbReference type="Proteomes" id="UP001246858"/>
    </source>
</evidence>
<name>A0ACC6L198_9SPHI</name>
<protein>
    <submittedName>
        <fullName evidence="1">Ligand-binding sensor domain-containing protein/DNA-binding CsgD family transcriptional regulator</fullName>
    </submittedName>
</protein>
<reference evidence="1" key="1">
    <citation type="submission" date="2023-07" db="EMBL/GenBank/DDBJ databases">
        <title>Sorghum-associated microbial communities from plants grown in Nebraska, USA.</title>
        <authorList>
            <person name="Schachtman D."/>
        </authorList>
    </citation>
    <scope>NUCLEOTIDE SEQUENCE</scope>
    <source>
        <strain evidence="1">2697</strain>
    </source>
</reference>
<keyword evidence="2" id="KW-1185">Reference proteome</keyword>
<sequence length="963" mass="110659">MGQLIKNLLFTVVLSLSAFLLKGQNPVGLPQIVNYSNTLYKGGIQNWDIQQDKNGLMYFANNDGLLTFNGRYWKLYPLPNRTIIRSVKVDADGKIFVGGQDELGYFSADSQGILRYTSLKQLIPQPYRQFSDIWDIVILKNQVFFRTVEKIFLYKDKAIKVYPSTEIWDFMGKINEQLYAQIRGKGLFQFRNGTWQLVSENNILKFGTVTSILSYSADTFLLTTLKHGLFLLKGNQLIKKRTPIDQTLFNDRIFCAIRLNNDQFALGTTSTACIIIDKEGNPQQKFSYEEGLQKNNIRSLFVDQDQNLWLGLDDGIDFVAYNSPVKQIFPDRNKQVTGYASRIFNGNLYIGTSNGLFYSPLSPGVKDFSYSKNNFREVSNTKGQVWSLNEINQQLLLGHEDGAFIIKQQRAEPIYSNIGTWLFEAVSALYPSPGIISGTYNGLHHIGSDDSGFADKGTVKGLNQPLRFIHYDQGSNTVWASHPYRGVYKLELNTDKTSIQRQQVFTSKNGLPSTLNNFVFHIKNRVAIATEKGIYEYDAIKDRFSPSAFFKPWFREKRIQYLKEDNEGNIWFVSNNELAVVDFQRHTKDNLFTIVYFPELNSKLVAGFENIYPYDAGNVFVGANKGIYHINYSKYTHNVKKLNVLITQVSLFGKKDSIIYGGYTTGQTKTEVKKSLNSLRFEFSSTLFEQQNNIQFSYQLEGFDKSWSEWSAKSEKDYTNLPYGIFTFKVRSRNNLGSETAPVTYTFTILPAWYQSNLAYLIYLVLATAFVYLLIKWQAKKHGKAQERLKQLHQLDIKKSESEIIRLKNEKLETEVSFKNKELAITTMHLAQRGKLLLRIKEDLYGLQKPEGDTRHADKIKGLLKLLDDTEKSNTDWNQFALHFDQVHNNFLGSLKQKFPNLSQNDLKMCAYLKMNLSSKEIAQLLGITIRGVEVGRYRLRKKLNLASEVNLFDYLLQITHDR</sequence>
<proteinExistence type="predicted"/>